<protein>
    <submittedName>
        <fullName evidence="2">Uncharacterized protein</fullName>
    </submittedName>
</protein>
<evidence type="ECO:0000256" key="1">
    <source>
        <dbReference type="SAM" id="MobiDB-lite"/>
    </source>
</evidence>
<proteinExistence type="predicted"/>
<feature type="compositionally biased region" description="Gly residues" evidence="1">
    <location>
        <begin position="99"/>
        <end position="116"/>
    </location>
</feature>
<name>A0A9Q1GGL4_9CARY</name>
<evidence type="ECO:0000313" key="3">
    <source>
        <dbReference type="EMBL" id="KAJ8424051.1"/>
    </source>
</evidence>
<keyword evidence="4" id="KW-1185">Reference proteome</keyword>
<gene>
    <name evidence="3" type="ORF">Cgig2_000263</name>
    <name evidence="2" type="ORF">Cgig2_033976</name>
</gene>
<organism evidence="2 4">
    <name type="scientific">Carnegiea gigantea</name>
    <dbReference type="NCBI Taxonomy" id="171969"/>
    <lineage>
        <taxon>Eukaryota</taxon>
        <taxon>Viridiplantae</taxon>
        <taxon>Streptophyta</taxon>
        <taxon>Embryophyta</taxon>
        <taxon>Tracheophyta</taxon>
        <taxon>Spermatophyta</taxon>
        <taxon>Magnoliopsida</taxon>
        <taxon>eudicotyledons</taxon>
        <taxon>Gunneridae</taxon>
        <taxon>Pentapetalae</taxon>
        <taxon>Caryophyllales</taxon>
        <taxon>Cactineae</taxon>
        <taxon>Cactaceae</taxon>
        <taxon>Cactoideae</taxon>
        <taxon>Echinocereeae</taxon>
        <taxon>Carnegiea</taxon>
    </lineage>
</organism>
<dbReference type="EMBL" id="JAKOGI010003448">
    <property type="protein sequence ID" value="KAJ8420412.1"/>
    <property type="molecule type" value="Genomic_DNA"/>
</dbReference>
<dbReference type="Proteomes" id="UP001153076">
    <property type="component" value="Unassembled WGS sequence"/>
</dbReference>
<sequence length="193" mass="21262">MGKKTTASRPTPMEAPKRAKTGASSSVATNAPPSRAQAARDNRPPLPPHGGRVFINHNGQVLYPLPKPTKTNCADASNWVYDDDIDAKSDEKRAQPQGGNVGGSVGGSGIQDGFRGGTPEEEMYEPPLAKSRAEASSSGFNEAQFYQYMDDDFSRLNLRLDAIDEWQSQAAQDQSEMLRRQMEFDCRQHYRLL</sequence>
<evidence type="ECO:0000313" key="4">
    <source>
        <dbReference type="Proteomes" id="UP001153076"/>
    </source>
</evidence>
<comment type="caution">
    <text evidence="2">The sequence shown here is derived from an EMBL/GenBank/DDBJ whole genome shotgun (WGS) entry which is preliminary data.</text>
</comment>
<dbReference type="AlphaFoldDB" id="A0A9Q1GGL4"/>
<dbReference type="EMBL" id="JAKOGI010001794">
    <property type="protein sequence ID" value="KAJ8424051.1"/>
    <property type="molecule type" value="Genomic_DNA"/>
</dbReference>
<accession>A0A9Q1GGL4</accession>
<feature type="region of interest" description="Disordered" evidence="1">
    <location>
        <begin position="84"/>
        <end position="136"/>
    </location>
</feature>
<evidence type="ECO:0000313" key="2">
    <source>
        <dbReference type="EMBL" id="KAJ8420412.1"/>
    </source>
</evidence>
<feature type="region of interest" description="Disordered" evidence="1">
    <location>
        <begin position="1"/>
        <end position="57"/>
    </location>
</feature>
<feature type="compositionally biased region" description="Polar residues" evidence="1">
    <location>
        <begin position="22"/>
        <end position="32"/>
    </location>
</feature>
<reference evidence="2" key="1">
    <citation type="submission" date="2022-04" db="EMBL/GenBank/DDBJ databases">
        <title>Carnegiea gigantea Genome sequencing and assembly v2.</title>
        <authorList>
            <person name="Copetti D."/>
            <person name="Sanderson M.J."/>
            <person name="Burquez A."/>
            <person name="Wojciechowski M.F."/>
        </authorList>
    </citation>
    <scope>NUCLEOTIDE SEQUENCE</scope>
    <source>
        <strain evidence="2">SGP5-SGP5p</strain>
        <tissue evidence="2">Aerial part</tissue>
    </source>
</reference>